<dbReference type="PANTHER" id="PTHR10039">
    <property type="entry name" value="AMELOGENIN"/>
    <property type="match status" value="1"/>
</dbReference>
<dbReference type="InterPro" id="IPR056884">
    <property type="entry name" value="NPHP3-like_N"/>
</dbReference>
<dbReference type="SUPFAM" id="SSF52540">
    <property type="entry name" value="P-loop containing nucleoside triphosphate hydrolases"/>
    <property type="match status" value="1"/>
</dbReference>
<proteinExistence type="predicted"/>
<dbReference type="AlphaFoldDB" id="A0A6A5X762"/>
<sequence>MAYLDELASGRNGERAPGHRYEHVRVSDNARAHLGDTYHSDTYHVGLEDPFSRLPHAEDAPFNAYSKQHEPKCLPDTRIDLLKVIHSWADRQDQRCIFWLSGLAGTGKSTISRTVARSYYDEKRLAASFFFSRGGGDVSHAGKFVTSIAVQLAHNVPACREHICEAIASRRDIASQSLGDQWQHLVVRPLSLLGGLSSYVLVVDALDECDNDNNIRIIVQLLAEARTLTRVRLRVFLTSRPEVPIRHGFYQIADAEHQDYVLHNISPSVVDHDISVFLEYNFGLIAQECCQAADWPGQVVIKKLCQSASGLFIWAATACRFIQQGEPYSKVQKARKEEVVQPDQRDSWSDRTPVIAASYIFAGQVAPNSCRECSSKAI</sequence>
<dbReference type="PANTHER" id="PTHR10039:SF14">
    <property type="entry name" value="NACHT DOMAIN-CONTAINING PROTEIN"/>
    <property type="match status" value="1"/>
</dbReference>
<dbReference type="Gene3D" id="3.40.50.300">
    <property type="entry name" value="P-loop containing nucleotide triphosphate hydrolases"/>
    <property type="match status" value="1"/>
</dbReference>
<name>A0A6A5X762_9PLEO</name>
<keyword evidence="1" id="KW-0677">Repeat</keyword>
<keyword evidence="4" id="KW-1185">Reference proteome</keyword>
<dbReference type="Pfam" id="PF24883">
    <property type="entry name" value="NPHP3_N"/>
    <property type="match status" value="1"/>
</dbReference>
<dbReference type="OrthoDB" id="674604at2759"/>
<organism evidence="3 4">
    <name type="scientific">Aaosphaeria arxii CBS 175.79</name>
    <dbReference type="NCBI Taxonomy" id="1450172"/>
    <lineage>
        <taxon>Eukaryota</taxon>
        <taxon>Fungi</taxon>
        <taxon>Dikarya</taxon>
        <taxon>Ascomycota</taxon>
        <taxon>Pezizomycotina</taxon>
        <taxon>Dothideomycetes</taxon>
        <taxon>Pleosporomycetidae</taxon>
        <taxon>Pleosporales</taxon>
        <taxon>Pleosporales incertae sedis</taxon>
        <taxon>Aaosphaeria</taxon>
    </lineage>
</organism>
<evidence type="ECO:0000313" key="4">
    <source>
        <dbReference type="Proteomes" id="UP000799778"/>
    </source>
</evidence>
<evidence type="ECO:0000313" key="3">
    <source>
        <dbReference type="EMBL" id="KAF2008751.1"/>
    </source>
</evidence>
<reference evidence="3" key="1">
    <citation type="journal article" date="2020" name="Stud. Mycol.">
        <title>101 Dothideomycetes genomes: a test case for predicting lifestyles and emergence of pathogens.</title>
        <authorList>
            <person name="Haridas S."/>
            <person name="Albert R."/>
            <person name="Binder M."/>
            <person name="Bloem J."/>
            <person name="Labutti K."/>
            <person name="Salamov A."/>
            <person name="Andreopoulos B."/>
            <person name="Baker S."/>
            <person name="Barry K."/>
            <person name="Bills G."/>
            <person name="Bluhm B."/>
            <person name="Cannon C."/>
            <person name="Castanera R."/>
            <person name="Culley D."/>
            <person name="Daum C."/>
            <person name="Ezra D."/>
            <person name="Gonzalez J."/>
            <person name="Henrissat B."/>
            <person name="Kuo A."/>
            <person name="Liang C."/>
            <person name="Lipzen A."/>
            <person name="Lutzoni F."/>
            <person name="Magnuson J."/>
            <person name="Mondo S."/>
            <person name="Nolan M."/>
            <person name="Ohm R."/>
            <person name="Pangilinan J."/>
            <person name="Park H.-J."/>
            <person name="Ramirez L."/>
            <person name="Alfaro M."/>
            <person name="Sun H."/>
            <person name="Tritt A."/>
            <person name="Yoshinaga Y."/>
            <person name="Zwiers L.-H."/>
            <person name="Turgeon B."/>
            <person name="Goodwin S."/>
            <person name="Spatafora J."/>
            <person name="Crous P."/>
            <person name="Grigoriev I."/>
        </authorList>
    </citation>
    <scope>NUCLEOTIDE SEQUENCE</scope>
    <source>
        <strain evidence="3">CBS 175.79</strain>
    </source>
</reference>
<evidence type="ECO:0000259" key="2">
    <source>
        <dbReference type="Pfam" id="PF24883"/>
    </source>
</evidence>
<dbReference type="GeneID" id="54283698"/>
<dbReference type="Proteomes" id="UP000799778">
    <property type="component" value="Unassembled WGS sequence"/>
</dbReference>
<dbReference type="RefSeq" id="XP_033377090.1">
    <property type="nucleotide sequence ID" value="XM_033526301.1"/>
</dbReference>
<dbReference type="InterPro" id="IPR027417">
    <property type="entry name" value="P-loop_NTPase"/>
</dbReference>
<protein>
    <recommendedName>
        <fullName evidence="2">Nephrocystin 3-like N-terminal domain-containing protein</fullName>
    </recommendedName>
</protein>
<feature type="domain" description="Nephrocystin 3-like N-terminal" evidence="2">
    <location>
        <begin position="85"/>
        <end position="240"/>
    </location>
</feature>
<gene>
    <name evidence="3" type="ORF">BU24DRAFT_415498</name>
</gene>
<accession>A0A6A5X762</accession>
<evidence type="ECO:0000256" key="1">
    <source>
        <dbReference type="ARBA" id="ARBA00022737"/>
    </source>
</evidence>
<dbReference type="EMBL" id="ML978081">
    <property type="protein sequence ID" value="KAF2008751.1"/>
    <property type="molecule type" value="Genomic_DNA"/>
</dbReference>